<evidence type="ECO:0000313" key="1">
    <source>
        <dbReference type="EMBL" id="MDQ0253065.1"/>
    </source>
</evidence>
<evidence type="ECO:0000313" key="2">
    <source>
        <dbReference type="Proteomes" id="UP001230005"/>
    </source>
</evidence>
<dbReference type="EMBL" id="JAUSUG010000001">
    <property type="protein sequence ID" value="MDQ0253065.1"/>
    <property type="molecule type" value="Genomic_DNA"/>
</dbReference>
<proteinExistence type="predicted"/>
<evidence type="ECO:0008006" key="3">
    <source>
        <dbReference type="Google" id="ProtNLM"/>
    </source>
</evidence>
<accession>A0ABT9ZP97</accession>
<reference evidence="1 2" key="1">
    <citation type="submission" date="2023-07" db="EMBL/GenBank/DDBJ databases">
        <title>Genomic Encyclopedia of Type Strains, Phase IV (KMG-IV): sequencing the most valuable type-strain genomes for metagenomic binning, comparative biology and taxonomic classification.</title>
        <authorList>
            <person name="Goeker M."/>
        </authorList>
    </citation>
    <scope>NUCLEOTIDE SEQUENCE [LARGE SCALE GENOMIC DNA]</scope>
    <source>
        <strain evidence="1 2">DSM 9768</strain>
    </source>
</reference>
<sequence>MFTLPIPNHTLLLFTSVVMNGSMTNLYNY</sequence>
<organism evidence="1 2">
    <name type="scientific">Evansella vedderi</name>
    <dbReference type="NCBI Taxonomy" id="38282"/>
    <lineage>
        <taxon>Bacteria</taxon>
        <taxon>Bacillati</taxon>
        <taxon>Bacillota</taxon>
        <taxon>Bacilli</taxon>
        <taxon>Bacillales</taxon>
        <taxon>Bacillaceae</taxon>
        <taxon>Evansella</taxon>
    </lineage>
</organism>
<protein>
    <recommendedName>
        <fullName evidence="3">NADH dehydrogenase subunit 2</fullName>
    </recommendedName>
</protein>
<name>A0ABT9ZP97_9BACI</name>
<dbReference type="Proteomes" id="UP001230005">
    <property type="component" value="Unassembled WGS sequence"/>
</dbReference>
<comment type="caution">
    <text evidence="1">The sequence shown here is derived from an EMBL/GenBank/DDBJ whole genome shotgun (WGS) entry which is preliminary data.</text>
</comment>
<gene>
    <name evidence="1" type="ORF">J2S74_000437</name>
</gene>
<keyword evidence="2" id="KW-1185">Reference proteome</keyword>